<feature type="domain" description="PARP catalytic" evidence="4">
    <location>
        <begin position="914"/>
        <end position="1160"/>
    </location>
</feature>
<dbReference type="GO" id="GO:0003950">
    <property type="term" value="F:NAD+ poly-ADP-ribosyltransferase activity"/>
    <property type="evidence" value="ECO:0007669"/>
    <property type="project" value="UniProtKB-UniRule"/>
</dbReference>
<dbReference type="AlphaFoldDB" id="F2UB79"/>
<gene>
    <name evidence="5" type="ORF">PTSG_05784</name>
</gene>
<organism evidence="6">
    <name type="scientific">Salpingoeca rosetta (strain ATCC 50818 / BSB-021)</name>
    <dbReference type="NCBI Taxonomy" id="946362"/>
    <lineage>
        <taxon>Eukaryota</taxon>
        <taxon>Choanoflagellata</taxon>
        <taxon>Craspedida</taxon>
        <taxon>Salpingoecidae</taxon>
        <taxon>Salpingoeca</taxon>
    </lineage>
</organism>
<keyword evidence="1" id="KW-0433">Leucine-rich repeat</keyword>
<dbReference type="Pfam" id="PF13516">
    <property type="entry name" value="LRR_6"/>
    <property type="match status" value="5"/>
</dbReference>
<accession>F2UB79</accession>
<dbReference type="GeneID" id="16074229"/>
<evidence type="ECO:0000313" key="6">
    <source>
        <dbReference type="Proteomes" id="UP000007799"/>
    </source>
</evidence>
<dbReference type="Proteomes" id="UP000007799">
    <property type="component" value="Unassembled WGS sequence"/>
</dbReference>
<dbReference type="SMART" id="SM00369">
    <property type="entry name" value="LRR_TYP"/>
    <property type="match status" value="4"/>
</dbReference>
<dbReference type="SUPFAM" id="SSF52047">
    <property type="entry name" value="RNI-like"/>
    <property type="match status" value="1"/>
</dbReference>
<evidence type="ECO:0000313" key="5">
    <source>
        <dbReference type="EMBL" id="EGD74092.1"/>
    </source>
</evidence>
<dbReference type="FunCoup" id="F2UB79">
    <property type="interactions" value="197"/>
</dbReference>
<proteinExistence type="predicted"/>
<dbReference type="InterPro" id="IPR012317">
    <property type="entry name" value="Poly(ADP-ribose)pol_cat_dom"/>
</dbReference>
<sequence length="1162" mass="128078">MMEEDEGWQARLEALMEEGELEEEVKTIIRTVADKQSDATAMLDLCGLQEVGARALAIALHRNATIEELKLENNQLGDTGMAALAPALTHLSSLTRLELQRNSIGDAGVTALAPALEHLAALKTLDLRHNDIGDAGMKALSQTLLRLSSLEELFLHGNHIGTVGAAALAQALPHLTLLTELQLYRNRIGDAGAKSLCSVLPLLTSLQVLGIFRNGLTESGMIEMLKQLEGMDTRAEIRLFEDSLTSSASVARALATVRTEKPDLQVFFSWTGDEDQFDLSVATAYQEQLDLLQLLELGSVPLETAKVFVCGDYGIGKTTMIDSLPGAWLRRFTRTLRQPGDHPDRPYERTPGICVRDMRLRDSTGDGGGGEHCIASLRVYDFGGQLAYHVIHTLMMSDRLAAFVVCVDLSQPEEHVKERARYWLRFICTRLKQGVAAAEATVDDDAMGEVKPRVVVVGTKRDVAFKKGAVNANGQPPWGAAMIASFKHTFGDIIDIHDSLISVNCHLGRGRNFDALRSHLIEHWRWLRNREVLVPKVVSEVSKALSDAAAHQPMWDTDELFRYTCARDSEMALISANEGDMFRLTLRYLHSRGDLLWYSTSPALVDHVFVSPNWLLHDVLGRALAPDGVQQGSVSENGVVTFTDLETAFCGIASADVVVDVLQHTLLCFELPPDDDGQRRFMLPSRVDDVVDLEDAWPRAGMWPLYGGRRLVVESAAFALPPGFFPHVQTLLLRAFGATLRVWKDAFFCERDGVQCLGLLRSDRAVDVWVRAPPGAECSALPCLMEVFCLLQEEAQGIDHAHLVLSTKHLKAHQEHPTGYRMEDLKGKGADQFVTSTASTVPTVPTASPHPVSERVCDLLLKGQTQPAPVMPSWQLRDHEWHHSAWRLDDTFDEQLPWNAPNAFGVYSAPLPGDTELYRWIESEMASGLTLSRVEVSKSTAMLEAFHAQLKRSANRRSISTACNPFNKDFGAAFPGKRQMLVRLKSQFAQTPSGMSHVNVLVAWHGCDEAVADSITASGTANLSSADDPGYFGAGIYLTPQANYAAGYSTRLATGNWRPPNDCGEHVLLLCAVSTGLTYPITRDTDYPSEGPDMDTCDFLGRKLKNGCDSHYIQVSRRMAFQSTTVPGKFDFEEYVVSQEAQVLPIAKVFVKVDEEVLKAQL</sequence>
<dbReference type="InterPro" id="IPR027417">
    <property type="entry name" value="P-loop_NTPase"/>
</dbReference>
<protein>
    <recommendedName>
        <fullName evidence="3">Poly [ADP-ribose] polymerase</fullName>
        <shortName evidence="3">PARP</shortName>
        <ecNumber evidence="3">2.4.2.-</ecNumber>
    </recommendedName>
</protein>
<keyword evidence="3" id="KW-0520">NAD</keyword>
<dbReference type="PANTHER" id="PTHR47679">
    <property type="entry name" value="PROTEIN TORNADO 1"/>
    <property type="match status" value="1"/>
</dbReference>
<keyword evidence="2" id="KW-0677">Repeat</keyword>
<dbReference type="Gene3D" id="3.90.228.10">
    <property type="match status" value="1"/>
</dbReference>
<dbReference type="eggNOG" id="KOG4308">
    <property type="taxonomic scope" value="Eukaryota"/>
</dbReference>
<evidence type="ECO:0000256" key="2">
    <source>
        <dbReference type="ARBA" id="ARBA00022737"/>
    </source>
</evidence>
<reference evidence="5" key="1">
    <citation type="submission" date="2009-08" db="EMBL/GenBank/DDBJ databases">
        <title>Annotation of Salpingoeca rosetta.</title>
        <authorList>
            <consortium name="The Broad Institute Genome Sequencing Platform"/>
            <person name="Russ C."/>
            <person name="Cuomo C."/>
            <person name="Burger G."/>
            <person name="Gray M.W."/>
            <person name="Holland P.W.H."/>
            <person name="King N."/>
            <person name="Lang F.B.F."/>
            <person name="Roger A.J."/>
            <person name="Ruiz-Trillo I."/>
            <person name="Young S.K."/>
            <person name="Zeng Q."/>
            <person name="Gargeya S."/>
            <person name="Alvarado L."/>
            <person name="Berlin A."/>
            <person name="Chapman S.B."/>
            <person name="Chen Z."/>
            <person name="Freedman E."/>
            <person name="Gellesch M."/>
            <person name="Goldberg J."/>
            <person name="Griggs A."/>
            <person name="Gujja S."/>
            <person name="Heilman E."/>
            <person name="Heiman D."/>
            <person name="Howarth C."/>
            <person name="Mehta T."/>
            <person name="Neiman D."/>
            <person name="Pearson M."/>
            <person name="Roberts A."/>
            <person name="Saif S."/>
            <person name="Shea T."/>
            <person name="Shenoy N."/>
            <person name="Sisk P."/>
            <person name="Stolte C."/>
            <person name="Sykes S."/>
            <person name="White J."/>
            <person name="Yandava C."/>
            <person name="Haas B."/>
            <person name="Nusbaum C."/>
            <person name="Birren B."/>
        </authorList>
    </citation>
    <scope>NUCLEOTIDE SEQUENCE [LARGE SCALE GENOMIC DNA]</scope>
    <source>
        <strain evidence="5">ATCC 50818</strain>
    </source>
</reference>
<dbReference type="InterPro" id="IPR003591">
    <property type="entry name" value="Leu-rich_rpt_typical-subtyp"/>
</dbReference>
<dbReference type="InParanoid" id="F2UB79"/>
<keyword evidence="3" id="KW-0328">Glycosyltransferase</keyword>
<dbReference type="Pfam" id="PF00644">
    <property type="entry name" value="PARP"/>
    <property type="match status" value="1"/>
</dbReference>
<dbReference type="InterPro" id="IPR001611">
    <property type="entry name" value="Leu-rich_rpt"/>
</dbReference>
<dbReference type="PROSITE" id="PS51059">
    <property type="entry name" value="PARP_CATALYTIC"/>
    <property type="match status" value="1"/>
</dbReference>
<dbReference type="Gene3D" id="3.40.50.300">
    <property type="entry name" value="P-loop containing nucleotide triphosphate hydrolases"/>
    <property type="match status" value="1"/>
</dbReference>
<evidence type="ECO:0000256" key="1">
    <source>
        <dbReference type="ARBA" id="ARBA00022614"/>
    </source>
</evidence>
<dbReference type="OrthoDB" id="120976at2759"/>
<dbReference type="SMART" id="SM00368">
    <property type="entry name" value="LRR_RI"/>
    <property type="match status" value="6"/>
</dbReference>
<dbReference type="SUPFAM" id="SSF56399">
    <property type="entry name" value="ADP-ribosylation"/>
    <property type="match status" value="1"/>
</dbReference>
<evidence type="ECO:0000259" key="4">
    <source>
        <dbReference type="PROSITE" id="PS51059"/>
    </source>
</evidence>
<dbReference type="InterPro" id="IPR032675">
    <property type="entry name" value="LRR_dom_sf"/>
</dbReference>
<evidence type="ECO:0000256" key="3">
    <source>
        <dbReference type="RuleBase" id="RU362114"/>
    </source>
</evidence>
<dbReference type="KEGG" id="sre:PTSG_05784"/>
<dbReference type="Gene3D" id="3.80.10.10">
    <property type="entry name" value="Ribonuclease Inhibitor"/>
    <property type="match status" value="1"/>
</dbReference>
<keyword evidence="3" id="KW-0808">Transferase</keyword>
<dbReference type="PANTHER" id="PTHR47679:SF2">
    <property type="entry name" value="C-TERMINAL OF ROC (COR) DOMAIN-CONTAINING PROTEIN"/>
    <property type="match status" value="1"/>
</dbReference>
<dbReference type="SUPFAM" id="SSF52540">
    <property type="entry name" value="P-loop containing nucleoside triphosphate hydrolases"/>
    <property type="match status" value="1"/>
</dbReference>
<keyword evidence="6" id="KW-1185">Reference proteome</keyword>
<dbReference type="RefSeq" id="XP_004993654.1">
    <property type="nucleotide sequence ID" value="XM_004993597.1"/>
</dbReference>
<name>F2UB79_SALR5</name>
<dbReference type="EC" id="2.4.2.-" evidence="3"/>
<dbReference type="EMBL" id="GL832967">
    <property type="protein sequence ID" value="EGD74092.1"/>
    <property type="molecule type" value="Genomic_DNA"/>
</dbReference>